<name>A0A2P4UPH3_9ACTN</name>
<keyword evidence="4" id="KW-1185">Reference proteome</keyword>
<evidence type="ECO:0000313" key="4">
    <source>
        <dbReference type="Proteomes" id="UP000242367"/>
    </source>
</evidence>
<dbReference type="RefSeq" id="WP_103561831.1">
    <property type="nucleotide sequence ID" value="NZ_MTBP01000001.1"/>
</dbReference>
<evidence type="ECO:0000256" key="1">
    <source>
        <dbReference type="SAM" id="Coils"/>
    </source>
</evidence>
<protein>
    <submittedName>
        <fullName evidence="3">Uncharacterized protein</fullName>
    </submittedName>
</protein>
<feature type="region of interest" description="Disordered" evidence="2">
    <location>
        <begin position="234"/>
        <end position="255"/>
    </location>
</feature>
<organism evidence="3 4">
    <name type="scientific">Actinomadura rubteroloni</name>
    <dbReference type="NCBI Taxonomy" id="1926885"/>
    <lineage>
        <taxon>Bacteria</taxon>
        <taxon>Bacillati</taxon>
        <taxon>Actinomycetota</taxon>
        <taxon>Actinomycetes</taxon>
        <taxon>Streptosporangiales</taxon>
        <taxon>Thermomonosporaceae</taxon>
        <taxon>Actinomadura</taxon>
    </lineage>
</organism>
<feature type="coiled-coil region" evidence="1">
    <location>
        <begin position="22"/>
        <end position="49"/>
    </location>
</feature>
<evidence type="ECO:0000256" key="2">
    <source>
        <dbReference type="SAM" id="MobiDB-lite"/>
    </source>
</evidence>
<dbReference type="Proteomes" id="UP000242367">
    <property type="component" value="Unassembled WGS sequence"/>
</dbReference>
<dbReference type="EMBL" id="MTBP01000001">
    <property type="protein sequence ID" value="POM26943.1"/>
    <property type="molecule type" value="Genomic_DNA"/>
</dbReference>
<keyword evidence="1" id="KW-0175">Coiled coil</keyword>
<dbReference type="AlphaFoldDB" id="A0A2P4UPH3"/>
<evidence type="ECO:0000313" key="3">
    <source>
        <dbReference type="EMBL" id="POM26943.1"/>
    </source>
</evidence>
<gene>
    <name evidence="3" type="ORF">BTM25_13510</name>
</gene>
<accession>A0A2P4UPH3</accession>
<reference evidence="3 4" key="1">
    <citation type="journal article" date="2017" name="Chemistry">
        <title>Isolation, Biosynthesis and Chemical Modifications of Rubterolones A-F: Rare Tropolone Alkaloids from Actinomadura sp. 5-2.</title>
        <authorList>
            <person name="Guo H."/>
            <person name="Benndorf R."/>
            <person name="Leichnitz D."/>
            <person name="Klassen J.L."/>
            <person name="Vollmers J."/>
            <person name="Gorls H."/>
            <person name="Steinacker M."/>
            <person name="Weigel C."/>
            <person name="Dahse H.M."/>
            <person name="Kaster A.K."/>
            <person name="de Beer Z.W."/>
            <person name="Poulsen M."/>
            <person name="Beemelmanns C."/>
        </authorList>
    </citation>
    <scope>NUCLEOTIDE SEQUENCE [LARGE SCALE GENOMIC DNA]</scope>
    <source>
        <strain evidence="3 4">5-2</strain>
    </source>
</reference>
<proteinExistence type="predicted"/>
<sequence>MADQPEPPEDPAVVAARERHRAARLRAALRDREQRLTELERRLAALEGSTTYRFGRIVANAARAPKKRGAKLPRELFRLWKERHEPVQSSGNGTRSGGARFEEPARAEDRLLVAGPLHGPVRGPIVAGVLAPDTAAVLAEHSRIVPVYPHDGRVVLADADLDVLLVDTGAGAPGGPWAYLGVPGQFDRDRALHDLRRAARGRNIPIVLFGENPPPALAVLDWDAVLTSPEQLAAYDPDREETPCDHAPSSTATSI</sequence>
<comment type="caution">
    <text evidence="3">The sequence shown here is derived from an EMBL/GenBank/DDBJ whole genome shotgun (WGS) entry which is preliminary data.</text>
</comment>